<dbReference type="EMBL" id="CADEBD010000375">
    <property type="protein sequence ID" value="CAB3252665.1"/>
    <property type="molecule type" value="Genomic_DNA"/>
</dbReference>
<comment type="caution">
    <text evidence="2">The sequence shown here is derived from an EMBL/GenBank/DDBJ whole genome shotgun (WGS) entry which is preliminary data.</text>
</comment>
<evidence type="ECO:0000313" key="2">
    <source>
        <dbReference type="EMBL" id="CAB3252665.1"/>
    </source>
</evidence>
<dbReference type="PANTHER" id="PTHR37984:SF8">
    <property type="entry name" value="CCHC-TYPE DOMAIN-CONTAINING PROTEIN"/>
    <property type="match status" value="1"/>
</dbReference>
<dbReference type="AlphaFoldDB" id="A0A8S1B3W0"/>
<organism evidence="2 3">
    <name type="scientific">Arctia plantaginis</name>
    <name type="common">Wood tiger moth</name>
    <name type="synonym">Phalaena plantaginis</name>
    <dbReference type="NCBI Taxonomy" id="874455"/>
    <lineage>
        <taxon>Eukaryota</taxon>
        <taxon>Metazoa</taxon>
        <taxon>Ecdysozoa</taxon>
        <taxon>Arthropoda</taxon>
        <taxon>Hexapoda</taxon>
        <taxon>Insecta</taxon>
        <taxon>Pterygota</taxon>
        <taxon>Neoptera</taxon>
        <taxon>Endopterygota</taxon>
        <taxon>Lepidoptera</taxon>
        <taxon>Glossata</taxon>
        <taxon>Ditrysia</taxon>
        <taxon>Noctuoidea</taxon>
        <taxon>Erebidae</taxon>
        <taxon>Arctiinae</taxon>
        <taxon>Arctia</taxon>
    </lineage>
</organism>
<dbReference type="SUPFAM" id="SSF56672">
    <property type="entry name" value="DNA/RNA polymerases"/>
    <property type="match status" value="1"/>
</dbReference>
<reference evidence="2 3" key="1">
    <citation type="submission" date="2020-04" db="EMBL/GenBank/DDBJ databases">
        <authorList>
            <person name="Wallbank WR R."/>
            <person name="Pardo Diaz C."/>
            <person name="Kozak K."/>
            <person name="Martin S."/>
            <person name="Jiggins C."/>
            <person name="Moest M."/>
            <person name="Warren A I."/>
            <person name="Byers J.R.P. K."/>
            <person name="Montejo-Kovacevich G."/>
            <person name="Yen C E."/>
        </authorList>
    </citation>
    <scope>NUCLEOTIDE SEQUENCE [LARGE SCALE GENOMIC DNA]</scope>
</reference>
<evidence type="ECO:0000259" key="1">
    <source>
        <dbReference type="PROSITE" id="PS50878"/>
    </source>
</evidence>
<dbReference type="Gene3D" id="3.30.70.270">
    <property type="match status" value="1"/>
</dbReference>
<evidence type="ECO:0000313" key="3">
    <source>
        <dbReference type="Proteomes" id="UP000494256"/>
    </source>
</evidence>
<dbReference type="FunFam" id="3.10.10.10:FF:000003">
    <property type="entry name" value="Retrovirus-related Pol polyprotein from transposon 297-like Protein"/>
    <property type="match status" value="1"/>
</dbReference>
<dbReference type="InterPro" id="IPR050951">
    <property type="entry name" value="Retrovirus_Pol_polyprotein"/>
</dbReference>
<gene>
    <name evidence="2" type="ORF">APLA_LOCUS14087</name>
</gene>
<sequence length="240" mass="27638">MSISQDKQFSYSILNEFPKVFVGMGCLPGEYKIQIKNNVEPVVHAPRKLPVAIRDQVKIKLEEMVREGIIAKVDKPTDWVNSMTVVKKPNGSLRICLDPRNLNSAIKREHFKLPTFEEIVTKLAGSKYFSTLDAKQGFWQVKLHKDSTDLCTFNTAFGRYKFLRMPYGISSASEIFHKRLYEHLDDIEGVILFVDDILIMGPTKEIHDQRLRTVLKRCEVINIKLNKEHTIKGTKFPKMA</sequence>
<accession>A0A8S1B3W0</accession>
<dbReference type="CDD" id="cd01647">
    <property type="entry name" value="RT_LTR"/>
    <property type="match status" value="1"/>
</dbReference>
<feature type="domain" description="Reverse transcriptase" evidence="1">
    <location>
        <begin position="67"/>
        <end position="240"/>
    </location>
</feature>
<dbReference type="PROSITE" id="PS50878">
    <property type="entry name" value="RT_POL"/>
    <property type="match status" value="1"/>
</dbReference>
<dbReference type="GO" id="GO:0071897">
    <property type="term" value="P:DNA biosynthetic process"/>
    <property type="evidence" value="ECO:0007669"/>
    <property type="project" value="UniProtKB-ARBA"/>
</dbReference>
<protein>
    <recommendedName>
        <fullName evidence="1">Reverse transcriptase domain-containing protein</fullName>
    </recommendedName>
</protein>
<dbReference type="PANTHER" id="PTHR37984">
    <property type="entry name" value="PROTEIN CBG26694"/>
    <property type="match status" value="1"/>
</dbReference>
<dbReference type="InterPro" id="IPR043502">
    <property type="entry name" value="DNA/RNA_pol_sf"/>
</dbReference>
<dbReference type="InterPro" id="IPR000477">
    <property type="entry name" value="RT_dom"/>
</dbReference>
<name>A0A8S1B3W0_ARCPL</name>
<dbReference type="Gene3D" id="3.10.10.10">
    <property type="entry name" value="HIV Type 1 Reverse Transcriptase, subunit A, domain 1"/>
    <property type="match status" value="1"/>
</dbReference>
<dbReference type="InterPro" id="IPR043128">
    <property type="entry name" value="Rev_trsase/Diguanyl_cyclase"/>
</dbReference>
<dbReference type="Proteomes" id="UP000494256">
    <property type="component" value="Unassembled WGS sequence"/>
</dbReference>
<dbReference type="Pfam" id="PF00078">
    <property type="entry name" value="RVT_1"/>
    <property type="match status" value="1"/>
</dbReference>
<proteinExistence type="predicted"/>
<dbReference type="OrthoDB" id="9368434at2759"/>